<accession>A0A9N8ZY09</accession>
<evidence type="ECO:0000256" key="1">
    <source>
        <dbReference type="SAM" id="MobiDB-lite"/>
    </source>
</evidence>
<dbReference type="Proteomes" id="UP000789396">
    <property type="component" value="Unassembled WGS sequence"/>
</dbReference>
<protein>
    <submittedName>
        <fullName evidence="2">19514_t:CDS:1</fullName>
    </submittedName>
</protein>
<dbReference type="OrthoDB" id="2431193at2759"/>
<sequence length="190" mass="21324">MSLMQQGMGICESNTVSYGSQMQVTTTTALRAAISTVRTLEDSQPGRRILSEKTIESLEPSGSQEQDSQYHEIPLSLQAKAYMDIMIQATVTSMVQSMRQYMDQQFEMINRRFAQLEQANMGSNEINSDSQNSTSTQHIHNRTQETTRIASSGSNVDINKKQERTSCVKLKATLRKFPAIDYSEIKLTPA</sequence>
<keyword evidence="3" id="KW-1185">Reference proteome</keyword>
<evidence type="ECO:0000313" key="3">
    <source>
        <dbReference type="Proteomes" id="UP000789396"/>
    </source>
</evidence>
<proteinExistence type="predicted"/>
<comment type="caution">
    <text evidence="2">The sequence shown here is derived from an EMBL/GenBank/DDBJ whole genome shotgun (WGS) entry which is preliminary data.</text>
</comment>
<reference evidence="2" key="1">
    <citation type="submission" date="2021-06" db="EMBL/GenBank/DDBJ databases">
        <authorList>
            <person name="Kallberg Y."/>
            <person name="Tangrot J."/>
            <person name="Rosling A."/>
        </authorList>
    </citation>
    <scope>NUCLEOTIDE SEQUENCE</scope>
    <source>
        <strain evidence="2">IN212</strain>
    </source>
</reference>
<gene>
    <name evidence="2" type="ORF">RFULGI_LOCUS2908</name>
</gene>
<dbReference type="EMBL" id="CAJVPZ010002363">
    <property type="protein sequence ID" value="CAG8511296.1"/>
    <property type="molecule type" value="Genomic_DNA"/>
</dbReference>
<evidence type="ECO:0000313" key="2">
    <source>
        <dbReference type="EMBL" id="CAG8511296.1"/>
    </source>
</evidence>
<dbReference type="AlphaFoldDB" id="A0A9N8ZY09"/>
<organism evidence="2 3">
    <name type="scientific">Racocetra fulgida</name>
    <dbReference type="NCBI Taxonomy" id="60492"/>
    <lineage>
        <taxon>Eukaryota</taxon>
        <taxon>Fungi</taxon>
        <taxon>Fungi incertae sedis</taxon>
        <taxon>Mucoromycota</taxon>
        <taxon>Glomeromycotina</taxon>
        <taxon>Glomeromycetes</taxon>
        <taxon>Diversisporales</taxon>
        <taxon>Gigasporaceae</taxon>
        <taxon>Racocetra</taxon>
    </lineage>
</organism>
<feature type="region of interest" description="Disordered" evidence="1">
    <location>
        <begin position="125"/>
        <end position="152"/>
    </location>
</feature>
<feature type="non-terminal residue" evidence="2">
    <location>
        <position position="1"/>
    </location>
</feature>
<name>A0A9N8ZY09_9GLOM</name>